<proteinExistence type="predicted"/>
<keyword evidence="4" id="KW-1185">Reference proteome</keyword>
<evidence type="ECO:0000259" key="1">
    <source>
        <dbReference type="PROSITE" id="PS50404"/>
    </source>
</evidence>
<dbReference type="InterPro" id="IPR040079">
    <property type="entry name" value="Glutathione_S-Trfase"/>
</dbReference>
<dbReference type="EMBL" id="SPIA01000002">
    <property type="protein sequence ID" value="TFH67898.1"/>
    <property type="molecule type" value="Genomic_DNA"/>
</dbReference>
<organism evidence="3 4">
    <name type="scientific">Gammaproteobacteria bacterium LSUCC0057</name>
    <dbReference type="NCBI Taxonomy" id="2559237"/>
    <lineage>
        <taxon>Bacteria</taxon>
        <taxon>Pseudomonadati</taxon>
        <taxon>Pseudomonadota</taxon>
        <taxon>Gammaproteobacteria</taxon>
        <taxon>Cellvibrionales</taxon>
        <taxon>Porticoccaceae</taxon>
        <taxon>SAR92 clade</taxon>
    </lineage>
</organism>
<dbReference type="Proteomes" id="UP000298133">
    <property type="component" value="Unassembled WGS sequence"/>
</dbReference>
<dbReference type="PROSITE" id="PS50404">
    <property type="entry name" value="GST_NTER"/>
    <property type="match status" value="1"/>
</dbReference>
<dbReference type="InterPro" id="IPR036282">
    <property type="entry name" value="Glutathione-S-Trfase_C_sf"/>
</dbReference>
<dbReference type="SFLD" id="SFLDG01151">
    <property type="entry name" value="Main.2:_Nu-like"/>
    <property type="match status" value="1"/>
</dbReference>
<dbReference type="Gene3D" id="1.20.1050.10">
    <property type="match status" value="1"/>
</dbReference>
<comment type="caution">
    <text evidence="3">The sequence shown here is derived from an EMBL/GenBank/DDBJ whole genome shotgun (WGS) entry which is preliminary data.</text>
</comment>
<feature type="domain" description="GST N-terminal" evidence="1">
    <location>
        <begin position="1"/>
        <end position="81"/>
    </location>
</feature>
<dbReference type="SUPFAM" id="SSF47616">
    <property type="entry name" value="GST C-terminal domain-like"/>
    <property type="match status" value="1"/>
</dbReference>
<dbReference type="InterPro" id="IPR004046">
    <property type="entry name" value="GST_C"/>
</dbReference>
<dbReference type="PROSITE" id="PS50405">
    <property type="entry name" value="GST_CTER"/>
    <property type="match status" value="1"/>
</dbReference>
<accession>A0A4Y8UHJ9</accession>
<dbReference type="PANTHER" id="PTHR44051:SF2">
    <property type="entry name" value="HYPOTHETICAL GLUTATHIONE S-TRANSFERASE LIKE PROTEIN"/>
    <property type="match status" value="1"/>
</dbReference>
<protein>
    <submittedName>
        <fullName evidence="3">Glutathione S-transferase family protein</fullName>
    </submittedName>
</protein>
<dbReference type="Pfam" id="PF00043">
    <property type="entry name" value="GST_C"/>
    <property type="match status" value="1"/>
</dbReference>
<dbReference type="AlphaFoldDB" id="A0A4Y8UHJ9"/>
<dbReference type="Gene3D" id="3.40.30.10">
    <property type="entry name" value="Glutaredoxin"/>
    <property type="match status" value="1"/>
</dbReference>
<dbReference type="SFLD" id="SFLDS00019">
    <property type="entry name" value="Glutathione_Transferase_(cytos"/>
    <property type="match status" value="1"/>
</dbReference>
<dbReference type="InterPro" id="IPR010987">
    <property type="entry name" value="Glutathione-S-Trfase_C-like"/>
</dbReference>
<evidence type="ECO:0000313" key="3">
    <source>
        <dbReference type="EMBL" id="TFH67898.1"/>
    </source>
</evidence>
<reference evidence="3 4" key="1">
    <citation type="submission" date="2019-03" db="EMBL/GenBank/DDBJ databases">
        <title>Draft genome of Gammaproteobacteria bacterium LSUCC0057, a member of the SAR92 clade.</title>
        <authorList>
            <person name="Lanclos V.C."/>
            <person name="Doiron C."/>
            <person name="Henson M.W."/>
            <person name="Thrash J.C."/>
        </authorList>
    </citation>
    <scope>NUCLEOTIDE SEQUENCE [LARGE SCALE GENOMIC DNA]</scope>
    <source>
        <strain evidence="3 4">LSUCC0057</strain>
    </source>
</reference>
<name>A0A4Y8UHJ9_9GAMM</name>
<evidence type="ECO:0000313" key="4">
    <source>
        <dbReference type="Proteomes" id="UP000298133"/>
    </source>
</evidence>
<dbReference type="InterPro" id="IPR004045">
    <property type="entry name" value="Glutathione_S-Trfase_N"/>
</dbReference>
<dbReference type="Pfam" id="PF13409">
    <property type="entry name" value="GST_N_2"/>
    <property type="match status" value="1"/>
</dbReference>
<dbReference type="SFLD" id="SFLDG00358">
    <property type="entry name" value="Main_(cytGST)"/>
    <property type="match status" value="1"/>
</dbReference>
<sequence length="206" mass="23048">MQIYGDYHSGNCYKVAWVLHWLAIEHRWIATDIVACDTHAAEFLASNPVGKVPLLLLDDGRTLSESNAIINYLSRDSALLPSDPYQFAKLLQWQFFEQYSHEPYIATARFINRYLGLPEARRAEYAAKQQGGHKALAVMEQQLQRSSFLLGEQFSLADITLYAYTHVAAEGGFELAGYPHIGRWLAAVAAQPNHLPMGVAPRSVVA</sequence>
<feature type="domain" description="GST C-terminal" evidence="2">
    <location>
        <begin position="83"/>
        <end position="206"/>
    </location>
</feature>
<evidence type="ECO:0000259" key="2">
    <source>
        <dbReference type="PROSITE" id="PS50405"/>
    </source>
</evidence>
<dbReference type="SUPFAM" id="SSF52833">
    <property type="entry name" value="Thioredoxin-like"/>
    <property type="match status" value="1"/>
</dbReference>
<dbReference type="PANTHER" id="PTHR44051">
    <property type="entry name" value="GLUTATHIONE S-TRANSFERASE-RELATED"/>
    <property type="match status" value="1"/>
</dbReference>
<keyword evidence="3" id="KW-0808">Transferase</keyword>
<dbReference type="OrthoDB" id="9797500at2"/>
<dbReference type="GO" id="GO:0016740">
    <property type="term" value="F:transferase activity"/>
    <property type="evidence" value="ECO:0007669"/>
    <property type="project" value="UniProtKB-KW"/>
</dbReference>
<dbReference type="InterPro" id="IPR036249">
    <property type="entry name" value="Thioredoxin-like_sf"/>
</dbReference>
<gene>
    <name evidence="3" type="ORF">E3W66_06525</name>
</gene>